<evidence type="ECO:0000313" key="7">
    <source>
        <dbReference type="EMBL" id="GJE95863.1"/>
    </source>
</evidence>
<dbReference type="CDD" id="cd23507">
    <property type="entry name" value="hydrophobin_I"/>
    <property type="match status" value="1"/>
</dbReference>
<keyword evidence="5 6" id="KW-1015">Disulfide bond</keyword>
<reference evidence="7 8" key="1">
    <citation type="submission" date="2021-08" db="EMBL/GenBank/DDBJ databases">
        <title>Draft Genome Sequence of Phanerochaete sordida strain YK-624.</title>
        <authorList>
            <person name="Mori T."/>
            <person name="Dohra H."/>
            <person name="Suzuki T."/>
            <person name="Kawagishi H."/>
            <person name="Hirai H."/>
        </authorList>
    </citation>
    <scope>NUCLEOTIDE SEQUENCE [LARGE SCALE GENOMIC DNA]</scope>
    <source>
        <strain evidence="7 8">YK-624</strain>
    </source>
</reference>
<keyword evidence="8" id="KW-1185">Reference proteome</keyword>
<dbReference type="SMART" id="SM00075">
    <property type="entry name" value="HYDRO"/>
    <property type="match status" value="1"/>
</dbReference>
<feature type="signal peptide" evidence="6">
    <location>
        <begin position="1"/>
        <end position="21"/>
    </location>
</feature>
<evidence type="ECO:0000256" key="3">
    <source>
        <dbReference type="ARBA" id="ARBA00022512"/>
    </source>
</evidence>
<dbReference type="EMBL" id="BPQB01000053">
    <property type="protein sequence ID" value="GJE95863.1"/>
    <property type="molecule type" value="Genomic_DNA"/>
</dbReference>
<dbReference type="Proteomes" id="UP000703269">
    <property type="component" value="Unassembled WGS sequence"/>
</dbReference>
<keyword evidence="6" id="KW-0732">Signal</keyword>
<keyword evidence="3 6" id="KW-0134">Cell wall</keyword>
<dbReference type="OrthoDB" id="4225815at2759"/>
<comment type="caution">
    <text evidence="7">The sequence shown here is derived from an EMBL/GenBank/DDBJ whole genome shotgun (WGS) entry which is preliminary data.</text>
</comment>
<accession>A0A9P3LI86</accession>
<dbReference type="Pfam" id="PF01185">
    <property type="entry name" value="Hydrophobin"/>
    <property type="match status" value="1"/>
</dbReference>
<protein>
    <recommendedName>
        <fullName evidence="6">Hydrophobin</fullName>
    </recommendedName>
</protein>
<comment type="subcellular location">
    <subcellularLocation>
        <location evidence="1 6">Secreted</location>
        <location evidence="1 6">Cell wall</location>
    </subcellularLocation>
</comment>
<evidence type="ECO:0000256" key="4">
    <source>
        <dbReference type="ARBA" id="ARBA00022525"/>
    </source>
</evidence>
<evidence type="ECO:0000256" key="5">
    <source>
        <dbReference type="ARBA" id="ARBA00023157"/>
    </source>
</evidence>
<dbReference type="AlphaFoldDB" id="A0A9P3LI86"/>
<evidence type="ECO:0000256" key="6">
    <source>
        <dbReference type="RuleBase" id="RU365009"/>
    </source>
</evidence>
<evidence type="ECO:0000313" key="8">
    <source>
        <dbReference type="Proteomes" id="UP000703269"/>
    </source>
</evidence>
<keyword evidence="4 6" id="KW-0964">Secreted</keyword>
<organism evidence="7 8">
    <name type="scientific">Phanerochaete sordida</name>
    <dbReference type="NCBI Taxonomy" id="48140"/>
    <lineage>
        <taxon>Eukaryota</taxon>
        <taxon>Fungi</taxon>
        <taxon>Dikarya</taxon>
        <taxon>Basidiomycota</taxon>
        <taxon>Agaricomycotina</taxon>
        <taxon>Agaricomycetes</taxon>
        <taxon>Polyporales</taxon>
        <taxon>Phanerochaetaceae</taxon>
        <taxon>Phanerochaete</taxon>
    </lineage>
</organism>
<proteinExistence type="inferred from homology"/>
<dbReference type="GO" id="GO:0009277">
    <property type="term" value="C:fungal-type cell wall"/>
    <property type="evidence" value="ECO:0007669"/>
    <property type="project" value="InterPro"/>
</dbReference>
<comment type="similarity">
    <text evidence="2 6">Belongs to the fungal hydrophobin family.</text>
</comment>
<dbReference type="InterPro" id="IPR001338">
    <property type="entry name" value="Class_I_Hydrophobin"/>
</dbReference>
<name>A0A9P3LI86_9APHY</name>
<sequence>MLVRTTTLLGVLCTISSLAAATPTPTQPLAERQLLPPIVSSILGILPSSLPPLLPSSIGLPGLPSLSLPGLPLPTGGTDTCTTGSPQCCQTVQPSSSLPADLLSQILTDLSALGLSPLAPDATIGLQCIADIAGCISNPVCCSNEANVTQIGLVNLNCVSIL</sequence>
<evidence type="ECO:0000256" key="2">
    <source>
        <dbReference type="ARBA" id="ARBA00010446"/>
    </source>
</evidence>
<evidence type="ECO:0000256" key="1">
    <source>
        <dbReference type="ARBA" id="ARBA00004191"/>
    </source>
</evidence>
<feature type="chain" id="PRO_5040532794" description="Hydrophobin" evidence="6">
    <location>
        <begin position="22"/>
        <end position="162"/>
    </location>
</feature>
<dbReference type="GO" id="GO:0005199">
    <property type="term" value="F:structural constituent of cell wall"/>
    <property type="evidence" value="ECO:0007669"/>
    <property type="project" value="InterPro"/>
</dbReference>
<gene>
    <name evidence="7" type="ORF">PsYK624_120540</name>
</gene>